<organism evidence="2 3">
    <name type="scientific">Acuticoccus sediminis</name>
    <dbReference type="NCBI Taxonomy" id="2184697"/>
    <lineage>
        <taxon>Bacteria</taxon>
        <taxon>Pseudomonadati</taxon>
        <taxon>Pseudomonadota</taxon>
        <taxon>Alphaproteobacteria</taxon>
        <taxon>Hyphomicrobiales</taxon>
        <taxon>Amorphaceae</taxon>
        <taxon>Acuticoccus</taxon>
    </lineage>
</organism>
<feature type="compositionally biased region" description="Low complexity" evidence="1">
    <location>
        <begin position="66"/>
        <end position="75"/>
    </location>
</feature>
<keyword evidence="3" id="KW-1185">Reference proteome</keyword>
<accession>A0A8B2NFS0</accession>
<feature type="compositionally biased region" description="Basic and acidic residues" evidence="1">
    <location>
        <begin position="84"/>
        <end position="96"/>
    </location>
</feature>
<dbReference type="EMBL" id="QHHQ01000008">
    <property type="protein sequence ID" value="RAH97838.1"/>
    <property type="molecule type" value="Genomic_DNA"/>
</dbReference>
<protein>
    <submittedName>
        <fullName evidence="2">Uncharacterized protein</fullName>
    </submittedName>
</protein>
<dbReference type="Proteomes" id="UP000249590">
    <property type="component" value="Unassembled WGS sequence"/>
</dbReference>
<feature type="compositionally biased region" description="Basic residues" evidence="1">
    <location>
        <begin position="112"/>
        <end position="128"/>
    </location>
</feature>
<evidence type="ECO:0000313" key="3">
    <source>
        <dbReference type="Proteomes" id="UP000249590"/>
    </source>
</evidence>
<proteinExistence type="predicted"/>
<gene>
    <name evidence="2" type="ORF">DLJ53_28825</name>
</gene>
<reference evidence="2 3" key="1">
    <citation type="submission" date="2018-05" db="EMBL/GenBank/DDBJ databases">
        <title>Acuticoccus sediminis sp. nov., isolated from deep-sea sediment of Indian Ocean.</title>
        <authorList>
            <person name="Liu X."/>
            <person name="Lai Q."/>
            <person name="Du Y."/>
            <person name="Sun F."/>
            <person name="Zhang X."/>
            <person name="Wang S."/>
            <person name="Shao Z."/>
        </authorList>
    </citation>
    <scope>NUCLEOTIDE SEQUENCE [LARGE SCALE GENOMIC DNA]</scope>
    <source>
        <strain evidence="2 3">PTG4-2</strain>
    </source>
</reference>
<evidence type="ECO:0000313" key="2">
    <source>
        <dbReference type="EMBL" id="RAH97838.1"/>
    </source>
</evidence>
<dbReference type="AlphaFoldDB" id="A0A8B2NFS0"/>
<sequence>MKLKSVLLMLGFPEEAVENDRIEWDHDPALALRFEDPTTGELVPAPNDFRYLTPRLKEDHAIKTNGGTAKATTAGSDVHRIRKTERMSEGHTEFRRRILAKTIPDETPAPTRAKRKMRSRPFPKRTKA</sequence>
<feature type="region of interest" description="Disordered" evidence="1">
    <location>
        <begin position="60"/>
        <end position="128"/>
    </location>
</feature>
<comment type="caution">
    <text evidence="2">The sequence shown here is derived from an EMBL/GenBank/DDBJ whole genome shotgun (WGS) entry which is preliminary data.</text>
</comment>
<evidence type="ECO:0000256" key="1">
    <source>
        <dbReference type="SAM" id="MobiDB-lite"/>
    </source>
</evidence>
<name>A0A8B2NFS0_9HYPH</name>